<dbReference type="EMBL" id="PUFP01000027">
    <property type="protein sequence ID" value="TDG79490.1"/>
    <property type="molecule type" value="Genomic_DNA"/>
</dbReference>
<proteinExistence type="predicted"/>
<comment type="caution">
    <text evidence="1">The sequence shown here is derived from an EMBL/GenBank/DDBJ whole genome shotgun (WGS) entry which is preliminary data.</text>
</comment>
<evidence type="ECO:0000313" key="2">
    <source>
        <dbReference type="Proteomes" id="UP000295181"/>
    </source>
</evidence>
<accession>A0A4R5NR95</accession>
<reference evidence="1 2" key="1">
    <citation type="journal article" date="2019" name="Appl. Microbiol. Biotechnol.">
        <title>Uncovering carbohydrate metabolism through a genotype-phenotype association study of 56 lactic acid bacteria genomes.</title>
        <authorList>
            <person name="Buron-Moles G."/>
            <person name="Chailyan A."/>
            <person name="Dolejs I."/>
            <person name="Forster J."/>
            <person name="Miks M.H."/>
        </authorList>
    </citation>
    <scope>NUCLEOTIDE SEQUENCE [LARGE SCALE GENOMIC DNA]</scope>
    <source>
        <strain evidence="1 2">ATCC 4005</strain>
    </source>
</reference>
<dbReference type="AlphaFoldDB" id="A0A4R5NR95"/>
<evidence type="ECO:0000313" key="1">
    <source>
        <dbReference type="EMBL" id="TDG79490.1"/>
    </source>
</evidence>
<sequence>MKQFAAMFIAELRGNTELAEKILKRNQSHIVEMVKNELAKSEGHPTFVK</sequence>
<name>A0A4R5NR95_LENBU</name>
<protein>
    <submittedName>
        <fullName evidence="1">Uncharacterized protein</fullName>
    </submittedName>
</protein>
<organism evidence="1 2">
    <name type="scientific">Lentilactobacillus buchneri DSM 20057</name>
    <dbReference type="NCBI Taxonomy" id="1423728"/>
    <lineage>
        <taxon>Bacteria</taxon>
        <taxon>Bacillati</taxon>
        <taxon>Bacillota</taxon>
        <taxon>Bacilli</taxon>
        <taxon>Lactobacillales</taxon>
        <taxon>Lactobacillaceae</taxon>
        <taxon>Lentilactobacillus</taxon>
    </lineage>
</organism>
<gene>
    <name evidence="1" type="ORF">C5L32_000324</name>
</gene>
<dbReference type="Proteomes" id="UP000295181">
    <property type="component" value="Unassembled WGS sequence"/>
</dbReference>